<dbReference type="InterPro" id="IPR029058">
    <property type="entry name" value="AB_hydrolase_fold"/>
</dbReference>
<dbReference type="AlphaFoldDB" id="G3MSQ0"/>
<dbReference type="PANTHER" id="PTHR46331">
    <property type="entry name" value="VALACYCLOVIR HYDROLASE"/>
    <property type="match status" value="1"/>
</dbReference>
<evidence type="ECO:0000259" key="1">
    <source>
        <dbReference type="Pfam" id="PF00561"/>
    </source>
</evidence>
<accession>G3MSQ0</accession>
<proteinExistence type="evidence at transcript level"/>
<sequence length="296" mass="33589">MNTLSAFARTASRRSLVKLQSTSCSFGFIRCSSDLKPASTLNPPGFYVQALNYRIHVETVGNGPRPVVLLPGAIGSTRTDFLPQLEKLDRKLFTIISWDPPGYGFSRPPERNFPVDFYHRDARVLAKVMQKLGHRQYSVVGWSDGANTGMILAAIQPDCVQKLVAFGGNAYITEEDVQLLEATRNTEKWSERMRASMEALYGAEHFRHLWSSYCDFYRDLLQKHRGEVCSNELPHIHCPTLIIHGGKDPLVPSHHPYYLLQHIAKAKLYVVPDGKHNLHFKYADEFNKIVTEFLIS</sequence>
<feature type="domain" description="AB hydrolase-1" evidence="1">
    <location>
        <begin position="66"/>
        <end position="176"/>
    </location>
</feature>
<name>G3MSQ0_AMBMU</name>
<dbReference type="PANTHER" id="PTHR46331:SF2">
    <property type="entry name" value="VALACYCLOVIR HYDROLASE"/>
    <property type="match status" value="1"/>
</dbReference>
<dbReference type="EMBL" id="JO844901">
    <property type="protein sequence ID" value="AEO36518.1"/>
    <property type="molecule type" value="mRNA"/>
</dbReference>
<dbReference type="Pfam" id="PF00561">
    <property type="entry name" value="Abhydrolase_1"/>
    <property type="match status" value="2"/>
</dbReference>
<feature type="domain" description="AB hydrolase-1" evidence="1">
    <location>
        <begin position="191"/>
        <end position="280"/>
    </location>
</feature>
<evidence type="ECO:0000313" key="2">
    <source>
        <dbReference type="EMBL" id="AEO36518.1"/>
    </source>
</evidence>
<organism evidence="2">
    <name type="scientific">Amblyomma maculatum</name>
    <name type="common">Gulf Coast tick</name>
    <dbReference type="NCBI Taxonomy" id="34609"/>
    <lineage>
        <taxon>Eukaryota</taxon>
        <taxon>Metazoa</taxon>
        <taxon>Ecdysozoa</taxon>
        <taxon>Arthropoda</taxon>
        <taxon>Chelicerata</taxon>
        <taxon>Arachnida</taxon>
        <taxon>Acari</taxon>
        <taxon>Parasitiformes</taxon>
        <taxon>Ixodida</taxon>
        <taxon>Ixodoidea</taxon>
        <taxon>Ixodidae</taxon>
        <taxon>Amblyomminae</taxon>
        <taxon>Amblyomma</taxon>
    </lineage>
</organism>
<dbReference type="Gene3D" id="3.40.50.1820">
    <property type="entry name" value="alpha/beta hydrolase"/>
    <property type="match status" value="1"/>
</dbReference>
<dbReference type="SUPFAM" id="SSF53474">
    <property type="entry name" value="alpha/beta-Hydrolases"/>
    <property type="match status" value="1"/>
</dbReference>
<dbReference type="GO" id="GO:0017171">
    <property type="term" value="F:serine hydrolase activity"/>
    <property type="evidence" value="ECO:0007669"/>
    <property type="project" value="TreeGrafter"/>
</dbReference>
<reference evidence="2" key="1">
    <citation type="journal article" date="2011" name="PLoS ONE">
        <title>A deep insight into the sialotranscriptome of the gulf coast tick, Amblyomma maculatum.</title>
        <authorList>
            <person name="Karim S."/>
            <person name="Singh P."/>
            <person name="Ribeiro J.M."/>
        </authorList>
    </citation>
    <scope>NUCLEOTIDE SEQUENCE</scope>
    <source>
        <tissue evidence="2">Salivary gland</tissue>
    </source>
</reference>
<protein>
    <recommendedName>
        <fullName evidence="1">AB hydrolase-1 domain-containing protein</fullName>
    </recommendedName>
</protein>
<dbReference type="InterPro" id="IPR000073">
    <property type="entry name" value="AB_hydrolase_1"/>
</dbReference>
<dbReference type="ESTHER" id="9acar-g3msq0">
    <property type="family name" value="Valacyclovir-hydrolase"/>
</dbReference>